<dbReference type="PANTHER" id="PTHR46082">
    <property type="entry name" value="ATP/GTP-BINDING PROTEIN-RELATED"/>
    <property type="match status" value="1"/>
</dbReference>
<reference evidence="4 5" key="1">
    <citation type="submission" date="2014-04" db="EMBL/GenBank/DDBJ databases">
        <authorList>
            <consortium name="DOE Joint Genome Institute"/>
            <person name="Kuo A."/>
            <person name="Zuccaro A."/>
            <person name="Kohler A."/>
            <person name="Nagy L.G."/>
            <person name="Floudas D."/>
            <person name="Copeland A."/>
            <person name="Barry K.W."/>
            <person name="Cichocki N."/>
            <person name="Veneault-Fourrey C."/>
            <person name="LaButti K."/>
            <person name="Lindquist E.A."/>
            <person name="Lipzen A."/>
            <person name="Lundell T."/>
            <person name="Morin E."/>
            <person name="Murat C."/>
            <person name="Sun H."/>
            <person name="Tunlid A."/>
            <person name="Henrissat B."/>
            <person name="Grigoriev I.V."/>
            <person name="Hibbett D.S."/>
            <person name="Martin F."/>
            <person name="Nordberg H.P."/>
            <person name="Cantor M.N."/>
            <person name="Hua S.X."/>
        </authorList>
    </citation>
    <scope>NUCLEOTIDE SEQUENCE [LARGE SCALE GENOMIC DNA]</scope>
    <source>
        <strain evidence="4 5">MAFF 305830</strain>
    </source>
</reference>
<evidence type="ECO:0000256" key="2">
    <source>
        <dbReference type="PROSITE-ProRule" id="PRU01161"/>
    </source>
</evidence>
<dbReference type="HOGENOM" id="CLU_000288_125_6_1"/>
<dbReference type="InterPro" id="IPR002182">
    <property type="entry name" value="NB-ARC"/>
</dbReference>
<dbReference type="InterPro" id="IPR019734">
    <property type="entry name" value="TPR_rpt"/>
</dbReference>
<proteinExistence type="predicted"/>
<dbReference type="SMART" id="SM00028">
    <property type="entry name" value="TPR"/>
    <property type="match status" value="4"/>
</dbReference>
<dbReference type="SUPFAM" id="SSF48452">
    <property type="entry name" value="TPR-like"/>
    <property type="match status" value="2"/>
</dbReference>
<sequence length="1018" mass="114096">MSEETDGICILSLDSGGPGSYSQLLILKEKMSCLASDLKMAEEDVYPADYFDLMGGVGFGGLAAVMLGLLRMNITEAIKTYLSVTSTVFSEISLEKIDRDANTKRLRESIEAVLQSQNILPDAKMNKGPLDQRKCKVVLYASDSARVDHSQAFRTYSSRGASLNPTIIDAVCATMSLPSYFQPVKIGPPRRQQSFVGGVLGANNPTQLLLKEACNIYGQDRRIAQIMSIGCGIARPQAPNSRHEPDAGKMLREMIGDCEVVANELSTWLWNVDGYLRLNVTMDMETMKTKDWNNLCGIESQTSIHLARSEISEALGTALGHLRERIGTATLGQLNYSSGIKTTAKTPPAVSPHFVLREQPWKKMVDYLVTTPTSQQRIFAITGMGGCGKTQLVSYFLRQYPNLYAQTIYVDASSAPSIKFDLQAWARTLGDGHDDDVWEDAIRALNSVPSREQWILILDNADDPGLSLNQFLPRDIHLTILITSRNRNIGDHAPRSHLELKEMTPEEALAALRQAAQRKLPMDNQELHSAKTLIGELGRLAIALVHAGAYCRQMSSTVGGVSQPYTFTQYLSLFRSHRVDLLNRSEPFSLDNYQRGVYTTLDLSYEALPPECQEFLHFLSSFHYIDIPLAAFAEAAKKGFEDQEQYLPRDDVHKTIISKLKDLLHKEKQWNEMHLQGIIRTLRSFSLITASSMNDSLFLQLHPLVQAWSRDMNSVITQAYREMTVQVLTACGSGNFELNRFLLPHMIDILGQVQVQNMHINDLMAFGVVASQQGHFHKAGELFEVALGLIRHPKQASVRNTLEVMSWLASTYNNQGRWTESEELNVEVLEQRRLILGTEHPDTISAAAKLAWTYRNQGKWAESEKLLVKVLEQRRRILGIEHPDTLKAAVNLASTYHNQGRWAESEKLLVKVLEQQRRISGIEHPDTLRAAANLASTYRNQGRWAEAETLEVEVLEQKRRILGIEHPDTIEAAANLGTTYRFQGRWTESETLLLEVLEQRGRILGTEHPATIRAAGNL</sequence>
<gene>
    <name evidence="4" type="ORF">M408DRAFT_334301</name>
</gene>
<dbReference type="GO" id="GO:0043531">
    <property type="term" value="F:ADP binding"/>
    <property type="evidence" value="ECO:0007669"/>
    <property type="project" value="InterPro"/>
</dbReference>
<dbReference type="InterPro" id="IPR011990">
    <property type="entry name" value="TPR-like_helical_dom_sf"/>
</dbReference>
<dbReference type="Proteomes" id="UP000054097">
    <property type="component" value="Unassembled WGS sequence"/>
</dbReference>
<dbReference type="SUPFAM" id="SSF52151">
    <property type="entry name" value="FabD/lysophospholipase-like"/>
    <property type="match status" value="1"/>
</dbReference>
<dbReference type="Pfam" id="PF01734">
    <property type="entry name" value="Patatin"/>
    <property type="match status" value="1"/>
</dbReference>
<dbReference type="InterPro" id="IPR016035">
    <property type="entry name" value="Acyl_Trfase/lysoPLipase"/>
</dbReference>
<evidence type="ECO:0000313" key="5">
    <source>
        <dbReference type="Proteomes" id="UP000054097"/>
    </source>
</evidence>
<evidence type="ECO:0000259" key="3">
    <source>
        <dbReference type="PROSITE" id="PS51635"/>
    </source>
</evidence>
<keyword evidence="5" id="KW-1185">Reference proteome</keyword>
<feature type="domain" description="PNPLA" evidence="3">
    <location>
        <begin position="11"/>
        <end position="210"/>
    </location>
</feature>
<dbReference type="Gene3D" id="1.25.40.10">
    <property type="entry name" value="Tetratricopeptide repeat domain"/>
    <property type="match status" value="2"/>
</dbReference>
<accession>A0A0C3AI02</accession>
<dbReference type="Pfam" id="PF13424">
    <property type="entry name" value="TPR_12"/>
    <property type="match status" value="3"/>
</dbReference>
<dbReference type="Gene3D" id="3.40.1090.10">
    <property type="entry name" value="Cytosolic phospholipase A2 catalytic domain"/>
    <property type="match status" value="1"/>
</dbReference>
<dbReference type="Gene3D" id="3.40.50.300">
    <property type="entry name" value="P-loop containing nucleotide triphosphate hydrolases"/>
    <property type="match status" value="1"/>
</dbReference>
<dbReference type="SUPFAM" id="SSF52540">
    <property type="entry name" value="P-loop containing nucleoside triphosphate hydrolases"/>
    <property type="match status" value="1"/>
</dbReference>
<evidence type="ECO:0000256" key="1">
    <source>
        <dbReference type="ARBA" id="ARBA00023098"/>
    </source>
</evidence>
<dbReference type="InterPro" id="IPR053137">
    <property type="entry name" value="NLR-like"/>
</dbReference>
<dbReference type="OrthoDB" id="1658288at2759"/>
<dbReference type="InterPro" id="IPR002641">
    <property type="entry name" value="PNPLA_dom"/>
</dbReference>
<evidence type="ECO:0000313" key="4">
    <source>
        <dbReference type="EMBL" id="KIM19704.1"/>
    </source>
</evidence>
<dbReference type="EMBL" id="KN824568">
    <property type="protein sequence ID" value="KIM19704.1"/>
    <property type="molecule type" value="Genomic_DNA"/>
</dbReference>
<dbReference type="PROSITE" id="PS51635">
    <property type="entry name" value="PNPLA"/>
    <property type="match status" value="1"/>
</dbReference>
<comment type="caution">
    <text evidence="2">Lacks conserved residue(s) required for the propagation of feature annotation.</text>
</comment>
<name>A0A0C3AI02_SERVB</name>
<dbReference type="GO" id="GO:0046486">
    <property type="term" value="P:glycerolipid metabolic process"/>
    <property type="evidence" value="ECO:0007669"/>
    <property type="project" value="UniProtKB-ARBA"/>
</dbReference>
<feature type="non-terminal residue" evidence="4">
    <location>
        <position position="1018"/>
    </location>
</feature>
<keyword evidence="1" id="KW-0443">Lipid metabolism</keyword>
<protein>
    <recommendedName>
        <fullName evidence="3">PNPLA domain-containing protein</fullName>
    </recommendedName>
</protein>
<dbReference type="InterPro" id="IPR027417">
    <property type="entry name" value="P-loop_NTPase"/>
</dbReference>
<reference evidence="5" key="2">
    <citation type="submission" date="2015-01" db="EMBL/GenBank/DDBJ databases">
        <title>Evolutionary Origins and Diversification of the Mycorrhizal Mutualists.</title>
        <authorList>
            <consortium name="DOE Joint Genome Institute"/>
            <consortium name="Mycorrhizal Genomics Consortium"/>
            <person name="Kohler A."/>
            <person name="Kuo A."/>
            <person name="Nagy L.G."/>
            <person name="Floudas D."/>
            <person name="Copeland A."/>
            <person name="Barry K.W."/>
            <person name="Cichocki N."/>
            <person name="Veneault-Fourrey C."/>
            <person name="LaButti K."/>
            <person name="Lindquist E.A."/>
            <person name="Lipzen A."/>
            <person name="Lundell T."/>
            <person name="Morin E."/>
            <person name="Murat C."/>
            <person name="Riley R."/>
            <person name="Ohm R."/>
            <person name="Sun H."/>
            <person name="Tunlid A."/>
            <person name="Henrissat B."/>
            <person name="Grigoriev I.V."/>
            <person name="Hibbett D.S."/>
            <person name="Martin F."/>
        </authorList>
    </citation>
    <scope>NUCLEOTIDE SEQUENCE [LARGE SCALE GENOMIC DNA]</scope>
    <source>
        <strain evidence="5">MAFF 305830</strain>
    </source>
</reference>
<dbReference type="Pfam" id="PF00931">
    <property type="entry name" value="NB-ARC"/>
    <property type="match status" value="1"/>
</dbReference>
<dbReference type="PANTHER" id="PTHR46082:SF6">
    <property type="entry name" value="AAA+ ATPASE DOMAIN-CONTAINING PROTEIN-RELATED"/>
    <property type="match status" value="1"/>
</dbReference>
<organism evidence="4 5">
    <name type="scientific">Serendipita vermifera MAFF 305830</name>
    <dbReference type="NCBI Taxonomy" id="933852"/>
    <lineage>
        <taxon>Eukaryota</taxon>
        <taxon>Fungi</taxon>
        <taxon>Dikarya</taxon>
        <taxon>Basidiomycota</taxon>
        <taxon>Agaricomycotina</taxon>
        <taxon>Agaricomycetes</taxon>
        <taxon>Sebacinales</taxon>
        <taxon>Serendipitaceae</taxon>
        <taxon>Serendipita</taxon>
    </lineage>
</organism>
<dbReference type="AlphaFoldDB" id="A0A0C3AI02"/>